<evidence type="ECO:0000313" key="7">
    <source>
        <dbReference type="EMBL" id="KJP87511.1"/>
    </source>
</evidence>
<keyword evidence="2 4" id="KW-0863">Zinc-finger</keyword>
<accession>A0A0D9QP70</accession>
<feature type="region of interest" description="Disordered" evidence="5">
    <location>
        <begin position="1500"/>
        <end position="1554"/>
    </location>
</feature>
<evidence type="ECO:0000256" key="3">
    <source>
        <dbReference type="ARBA" id="ARBA00022833"/>
    </source>
</evidence>
<feature type="zinc finger region" description="C3H1-type" evidence="4">
    <location>
        <begin position="404"/>
        <end position="432"/>
    </location>
</feature>
<reference evidence="7 8" key="1">
    <citation type="submission" date="2014-03" db="EMBL/GenBank/DDBJ databases">
        <title>The Genome Sequence of Plasmodium fragile nilgiri.</title>
        <authorList>
            <consortium name="The Broad Institute Genomics Platform"/>
            <consortium name="The Broad Institute Genome Sequencing Center for Infectious Disease"/>
            <person name="Neafsey D."/>
            <person name="Duraisingh M."/>
            <person name="Young S.K."/>
            <person name="Zeng Q."/>
            <person name="Gargeya S."/>
            <person name="Abouelleil A."/>
            <person name="Alvarado L."/>
            <person name="Chapman S.B."/>
            <person name="Gainer-Dewar J."/>
            <person name="Goldberg J."/>
            <person name="Griggs A."/>
            <person name="Gujja S."/>
            <person name="Hansen M."/>
            <person name="Howarth C."/>
            <person name="Imamovic A."/>
            <person name="Larimer J."/>
            <person name="Pearson M."/>
            <person name="Poon T.W."/>
            <person name="Priest M."/>
            <person name="Roberts A."/>
            <person name="Saif S."/>
            <person name="Shea T."/>
            <person name="Sykes S."/>
            <person name="Wortman J."/>
            <person name="Nusbaum C."/>
            <person name="Birren B."/>
        </authorList>
    </citation>
    <scope>NUCLEOTIDE SEQUENCE [LARGE SCALE GENOMIC DNA]</scope>
    <source>
        <strain evidence="8">nilgiri</strain>
    </source>
</reference>
<feature type="zinc finger region" description="C3H1-type" evidence="4">
    <location>
        <begin position="440"/>
        <end position="467"/>
    </location>
</feature>
<dbReference type="Gene3D" id="4.10.1000.10">
    <property type="entry name" value="Zinc finger, CCCH-type"/>
    <property type="match status" value="2"/>
</dbReference>
<feature type="region of interest" description="Disordered" evidence="5">
    <location>
        <begin position="218"/>
        <end position="241"/>
    </location>
</feature>
<feature type="compositionally biased region" description="Basic and acidic residues" evidence="5">
    <location>
        <begin position="526"/>
        <end position="542"/>
    </location>
</feature>
<feature type="compositionally biased region" description="Basic and acidic residues" evidence="5">
    <location>
        <begin position="773"/>
        <end position="783"/>
    </location>
</feature>
<dbReference type="PROSITE" id="PS50103">
    <property type="entry name" value="ZF_C3H1"/>
    <property type="match status" value="3"/>
</dbReference>
<feature type="compositionally biased region" description="Polar residues" evidence="5">
    <location>
        <begin position="66"/>
        <end position="81"/>
    </location>
</feature>
<name>A0A0D9QP70_PLAFR</name>
<feature type="region of interest" description="Disordered" evidence="5">
    <location>
        <begin position="1675"/>
        <end position="1713"/>
    </location>
</feature>
<feature type="compositionally biased region" description="Basic and acidic residues" evidence="5">
    <location>
        <begin position="1514"/>
        <end position="1523"/>
    </location>
</feature>
<feature type="region of interest" description="Disordered" evidence="5">
    <location>
        <begin position="1428"/>
        <end position="1447"/>
    </location>
</feature>
<feature type="domain" description="C3H1-type" evidence="6">
    <location>
        <begin position="366"/>
        <end position="396"/>
    </location>
</feature>
<evidence type="ECO:0000256" key="4">
    <source>
        <dbReference type="PROSITE-ProRule" id="PRU00723"/>
    </source>
</evidence>
<keyword evidence="3 4" id="KW-0862">Zinc</keyword>
<feature type="region of interest" description="Disordered" evidence="5">
    <location>
        <begin position="815"/>
        <end position="868"/>
    </location>
</feature>
<sequence>MECVSHDSGSTNAAICSRELTNSSGNSKPVEMHAHKNEFETSPHCEQNGQGALKTSNKKNEEKNSQMNYSTHNDQPDNFTVTHTYSATSQKSRKFGRTKNFSKNKADFNNLFYEEKYVNSNYVENGKRSDRHFTHGGPGSNRGLNDNHLRKGTSLGNCSSGNNNMAVHNAVESFGMNYSCARMNVANDAEEKFLKRVAINNENLVLTADKSNLGMVDSRSRRRGANSEKQPFVFTNKRGTTGSYNGPNDNIVECANVDDRVAVEHLGVDGNMCGDIINGEGNSKKNSFLRKSKSLNRNNIYERKEDNKRLVSIMNRDTAEGMDYMDLTKKACSNNELKFKEKKKDEANCTSREANYDFKSALNVQFSKTKMCPYMNTKEKCKRFLSNMCPYAHDQSELKPFPDLYKTAMCRNFMKNLCNKSKVECNFAHDVEELRSTDEFYKTTLCKFFLNGYCKADTNCRHAHGHKELKCKEAKCTDAKGTEVNDEEMNCKEVNCEEMNGEEMNGEEMNGQEMKHRNLGSLSWESERVDTEKANNNDKEEQLQNPHHHHQQIDMQLGQTLINGENMNQFKSSESCSLSEGKEVRMIREGEDFAEEDLLVTEDIEEHAAVMDVIAVEGKHISNTRDRKKNDSKKKKEIFNNVSRKLMSISTKDTYSFLSNGLSRNMESSENVDDENKSVRTNDDSTLPHSNGDSKIRSSDSENSCFKGDANPEYQLKSNEAICRMEVKDQVVSHSCVATGREAQNASVTEQGGNSVDHKEQVTTIAPFGESHNTTDGKQEGDSSSKLTCSNTNRGSNVVVNRSVALKKEGRKIFNDDNANGSRHKVSVGGVGKGSNDATIHPKMERNKNARGYMNPNFTPIGSKGGTRDFQDNMGNGKLGRNVQIDTIEMNDEMRPPSEMHFSTLCDNGMYGYDGAVGHTGNCDGRDNNSGYVQERGEKYTLEGDTGEYNRIGYQNRGLNNTDKGIDGSVFGASSDGGNVHSGSNNNFNGPVDNGADNYNSGMSKHYGNGKRANGGTTRYDGHIGSMDSSNNGVANSGAANRGFADNAMGNGGFANNRMMGNNQANNNPVNSNMGRKNLRNTHARNTTRNVRNSARNNMRNGGMATYGAYPNDLVENNMRTMHCENVNTYNGNFSCYSVNEGDANVYMNVNNFPYNNITQGFNCNVVGGPPSRMDHTNYGGNYGANCGSNYGGNYGDNYGGNYGGHYGNLGSGPDGGNHNPYLPQDYAPPICNNIMKQSRNYKSKKRSVQNNMPYGMSNNGNFEHNSGCDRNGNIYGGGGMKQDLNYNSHGFSSNGMIGSMNIDHFDGNMYGDMFMNNGPRNNHHDCVNNMYDSGNGNNYYPYGYDTSGTHVMNIPLENSADVHSGHMYNTMSAYDFSDGQNGEHDGMQNGAHHGAHISMQNRSYYGAHNGMQNNTPETFRQMDKKANSGNMDAIHGGRNRKGRMSNNTYKDTYKGADENFTHAINGADGAQLGQPFACNPGVHDETNLDNGSFLSRKTGGCPSNSVKSGHMTDAAELKRNNYDETNLGTKKSEHIGKSEKENRTEGRSGEHDAKEMNRTAYCSSFNAKGKTDKSEQSAQLQDNNRGNSKECNTRHNRNGSKNGRINDGMTMRDLDGSTNRSTLKTLAACISPVNGPGDQSSLCEGGQMETCTVEKMKPNNYDSTGERFKSGILKGKIPRGRGLRNRREQPGEYQSRGEYTGTEQNRGEKNQEEIQTQLQIPDHQGNCGMINPDNKIESFLMHEEPQTCVSCCQCITDPTQGELIPTNPCGFIFEEAINKSLSLMIIELLQPQVQHLLSDVNFYVQNYYD</sequence>
<feature type="domain" description="C3H1-type" evidence="6">
    <location>
        <begin position="440"/>
        <end position="467"/>
    </location>
</feature>
<feature type="region of interest" description="Disordered" evidence="5">
    <location>
        <begin position="768"/>
        <end position="794"/>
    </location>
</feature>
<protein>
    <recommendedName>
        <fullName evidence="6">C3H1-type domain-containing protein</fullName>
    </recommendedName>
</protein>
<dbReference type="InterPro" id="IPR000571">
    <property type="entry name" value="Znf_CCCH"/>
</dbReference>
<feature type="compositionally biased region" description="Basic and acidic residues" evidence="5">
    <location>
        <begin position="674"/>
        <end position="683"/>
    </location>
</feature>
<evidence type="ECO:0000256" key="2">
    <source>
        <dbReference type="ARBA" id="ARBA00022771"/>
    </source>
</evidence>
<feature type="compositionally biased region" description="Polar residues" evidence="5">
    <location>
        <begin position="1577"/>
        <end position="1587"/>
    </location>
</feature>
<dbReference type="VEuPathDB" id="PlasmoDB:AK88_02815"/>
<dbReference type="RefSeq" id="XP_012335861.1">
    <property type="nucleotide sequence ID" value="XM_012480438.1"/>
</dbReference>
<evidence type="ECO:0000256" key="1">
    <source>
        <dbReference type="ARBA" id="ARBA00022723"/>
    </source>
</evidence>
<evidence type="ECO:0000256" key="5">
    <source>
        <dbReference type="SAM" id="MobiDB-lite"/>
    </source>
</evidence>
<dbReference type="OrthoDB" id="430732at2759"/>
<dbReference type="SMART" id="SM00356">
    <property type="entry name" value="ZnF_C3H1"/>
    <property type="match status" value="3"/>
</dbReference>
<gene>
    <name evidence="7" type="ORF">AK88_02815</name>
</gene>
<dbReference type="GO" id="GO:0008270">
    <property type="term" value="F:zinc ion binding"/>
    <property type="evidence" value="ECO:0007669"/>
    <property type="project" value="UniProtKB-KW"/>
</dbReference>
<dbReference type="SUPFAM" id="SSF90229">
    <property type="entry name" value="CCCH zinc finger"/>
    <property type="match status" value="1"/>
</dbReference>
<feature type="region of interest" description="Disordered" evidence="5">
    <location>
        <begin position="526"/>
        <end position="547"/>
    </location>
</feature>
<keyword evidence="8" id="KW-1185">Reference proteome</keyword>
<feature type="region of interest" description="Disordered" evidence="5">
    <location>
        <begin position="1567"/>
        <end position="1615"/>
    </location>
</feature>
<feature type="domain" description="C3H1-type" evidence="6">
    <location>
        <begin position="404"/>
        <end position="432"/>
    </location>
</feature>
<dbReference type="InterPro" id="IPR036855">
    <property type="entry name" value="Znf_CCCH_sf"/>
</dbReference>
<dbReference type="GeneID" id="24268129"/>
<dbReference type="Proteomes" id="UP000054561">
    <property type="component" value="Unassembled WGS sequence"/>
</dbReference>
<feature type="compositionally biased region" description="Polar residues" evidence="5">
    <location>
        <begin position="44"/>
        <end position="55"/>
    </location>
</feature>
<feature type="region of interest" description="Disordered" evidence="5">
    <location>
        <begin position="128"/>
        <end position="161"/>
    </location>
</feature>
<keyword evidence="1 4" id="KW-0479">Metal-binding</keyword>
<dbReference type="OMA" id="AMCRNFM"/>
<proteinExistence type="predicted"/>
<dbReference type="EMBL" id="KQ001673">
    <property type="protein sequence ID" value="KJP87511.1"/>
    <property type="molecule type" value="Genomic_DNA"/>
</dbReference>
<feature type="compositionally biased region" description="Basic and acidic residues" evidence="5">
    <location>
        <begin position="1531"/>
        <end position="1554"/>
    </location>
</feature>
<feature type="zinc finger region" description="C3H1-type" evidence="4">
    <location>
        <begin position="366"/>
        <end position="396"/>
    </location>
</feature>
<feature type="region of interest" description="Disordered" evidence="5">
    <location>
        <begin position="39"/>
        <end position="81"/>
    </location>
</feature>
<organism evidence="7 8">
    <name type="scientific">Plasmodium fragile</name>
    <dbReference type="NCBI Taxonomy" id="5857"/>
    <lineage>
        <taxon>Eukaryota</taxon>
        <taxon>Sar</taxon>
        <taxon>Alveolata</taxon>
        <taxon>Apicomplexa</taxon>
        <taxon>Aconoidasida</taxon>
        <taxon>Haemosporida</taxon>
        <taxon>Plasmodiidae</taxon>
        <taxon>Plasmodium</taxon>
        <taxon>Plasmodium (Plasmodium)</taxon>
    </lineage>
</organism>
<evidence type="ECO:0000313" key="8">
    <source>
        <dbReference type="Proteomes" id="UP000054561"/>
    </source>
</evidence>
<evidence type="ECO:0000259" key="6">
    <source>
        <dbReference type="PROSITE" id="PS50103"/>
    </source>
</evidence>
<feature type="region of interest" description="Disordered" evidence="5">
    <location>
        <begin position="665"/>
        <end position="711"/>
    </location>
</feature>